<feature type="region of interest" description="Disordered" evidence="1">
    <location>
        <begin position="115"/>
        <end position="181"/>
    </location>
</feature>
<feature type="domain" description="Meiotically up-regulated gene 62 protein-like alpha-beta" evidence="5">
    <location>
        <begin position="1112"/>
        <end position="1197"/>
    </location>
</feature>
<dbReference type="InterPro" id="IPR025110">
    <property type="entry name" value="AMP-bd_C"/>
</dbReference>
<reference evidence="6 7" key="1">
    <citation type="submission" date="2023-09" db="EMBL/GenBank/DDBJ databases">
        <title>Pangenome analysis of Batrachochytrium dendrobatidis and related Chytrids.</title>
        <authorList>
            <person name="Yacoub M.N."/>
            <person name="Stajich J.E."/>
            <person name="James T.Y."/>
        </authorList>
    </citation>
    <scope>NUCLEOTIDE SEQUENCE [LARGE SCALE GENOMIC DNA]</scope>
    <source>
        <strain evidence="6 7">JEL0888</strain>
    </source>
</reference>
<dbReference type="InterPro" id="IPR056881">
    <property type="entry name" value="Mug62_dom"/>
</dbReference>
<accession>A0ABR4NAJ9</accession>
<proteinExistence type="predicted"/>
<dbReference type="PANTHER" id="PTHR22754">
    <property type="entry name" value="DISCO-INTERACTING PROTEIN 2 DIP2 -RELATED"/>
    <property type="match status" value="1"/>
</dbReference>
<gene>
    <name evidence="6" type="ORF">HK105_203972</name>
</gene>
<name>A0ABR4NAJ9_9FUNG</name>
<evidence type="ECO:0000256" key="1">
    <source>
        <dbReference type="SAM" id="MobiDB-lite"/>
    </source>
</evidence>
<dbReference type="Gene3D" id="3.40.50.12780">
    <property type="entry name" value="N-terminal domain of ligase-like"/>
    <property type="match status" value="2"/>
</dbReference>
<evidence type="ECO:0000259" key="3">
    <source>
        <dbReference type="Pfam" id="PF00501"/>
    </source>
</evidence>
<dbReference type="Proteomes" id="UP001527925">
    <property type="component" value="Unassembled WGS sequence"/>
</dbReference>
<dbReference type="Pfam" id="PF00501">
    <property type="entry name" value="AMP-binding"/>
    <property type="match status" value="2"/>
</dbReference>
<feature type="domain" description="AMP-binding enzyme C-terminal" evidence="4">
    <location>
        <begin position="1937"/>
        <end position="2033"/>
    </location>
</feature>
<dbReference type="Pfam" id="PF24919">
    <property type="entry name" value="Mug62"/>
    <property type="match status" value="1"/>
</dbReference>
<evidence type="ECO:0000259" key="5">
    <source>
        <dbReference type="Pfam" id="PF24919"/>
    </source>
</evidence>
<feature type="transmembrane region" description="Helical" evidence="2">
    <location>
        <begin position="1609"/>
        <end position="1631"/>
    </location>
</feature>
<feature type="compositionally biased region" description="Low complexity" evidence="1">
    <location>
        <begin position="1035"/>
        <end position="1044"/>
    </location>
</feature>
<dbReference type="SUPFAM" id="SSF56801">
    <property type="entry name" value="Acetyl-CoA synthetase-like"/>
    <property type="match status" value="2"/>
</dbReference>
<evidence type="ECO:0000256" key="2">
    <source>
        <dbReference type="SAM" id="Phobius"/>
    </source>
</evidence>
<feature type="region of interest" description="Disordered" evidence="1">
    <location>
        <begin position="227"/>
        <end position="250"/>
    </location>
</feature>
<keyword evidence="2" id="KW-0472">Membrane</keyword>
<evidence type="ECO:0000313" key="7">
    <source>
        <dbReference type="Proteomes" id="UP001527925"/>
    </source>
</evidence>
<dbReference type="InterPro" id="IPR045851">
    <property type="entry name" value="AMP-bd_C_sf"/>
</dbReference>
<dbReference type="InterPro" id="IPR000873">
    <property type="entry name" value="AMP-dep_synth/lig_dom"/>
</dbReference>
<evidence type="ECO:0000259" key="4">
    <source>
        <dbReference type="Pfam" id="PF23024"/>
    </source>
</evidence>
<dbReference type="Pfam" id="PF23024">
    <property type="entry name" value="AMP-dom_DIP2-like"/>
    <property type="match status" value="1"/>
</dbReference>
<keyword evidence="7" id="KW-1185">Reference proteome</keyword>
<dbReference type="Gene3D" id="3.30.300.30">
    <property type="match status" value="1"/>
</dbReference>
<evidence type="ECO:0000313" key="6">
    <source>
        <dbReference type="EMBL" id="KAL2916539.1"/>
    </source>
</evidence>
<dbReference type="EMBL" id="JADGIZ020000016">
    <property type="protein sequence ID" value="KAL2916539.1"/>
    <property type="molecule type" value="Genomic_DNA"/>
</dbReference>
<feature type="domain" description="AMP-dependent synthetase/ligase" evidence="3">
    <location>
        <begin position="1367"/>
        <end position="1704"/>
    </location>
</feature>
<dbReference type="InterPro" id="IPR042099">
    <property type="entry name" value="ANL_N_sf"/>
</dbReference>
<feature type="compositionally biased region" description="Low complexity" evidence="1">
    <location>
        <begin position="561"/>
        <end position="575"/>
    </location>
</feature>
<protein>
    <submittedName>
        <fullName evidence="6">Uncharacterized protein</fullName>
    </submittedName>
</protein>
<sequence>MSSDGDILALLRALEVDAQRGRISRDAFHRESAVLLARLPRHGTHQVATFAGPYPQYAPHGAFRPGPHAPVGYGMPAPQGYFLPPIDPFSPFHLSPQPHGFTPAVEYPDASPANAQLQVHSSPAPNPSAPALPGKSLPASANGAASQPDRALSPPPPQQQHQQQHQRPLPPLPPPDQQNHHLQQAGLVADRGLQPKMSVDPGTESQKAIQDGNPDVQFVESTPILASAASGASHEKEGVNHSSDALAPPDADGRLLRMGSESSIGSIVSSKGNSRINSALASPNFGSTEMDPPSADIALPDIPIPDSAGISDGGIPYQGEYQASEPDYTSAETRLPAYTSIPINIISPAMHAAIGGSYSRSAAASTTGLYGSPKPAQYGMSVSSSHTIHYPPHASGIESISGVVQTPEFYTPQASWMPAGTPVSASRLAIDTGAPVPGGTIKRQLSIARPRAHRRAGSGASATTHGDGRRPSSGTQVMPTVAMAIDASAKDATSGVPIGTFNSIAAMLCHRAKQYARAPELAAFVQYDGRGKEVASLDFGRFYSKALRVAEMLRSKYPEASPTSSPTTKQTQRQSYLSNPDASPLAMVPTLARTPVALLYRRQDWLDFAVALFGCMLAGHAAVPIVTSSLVSEEELAEVEFILDASAIDICLTTEANVRTLSKIYTQHGGAIPRVEWIKTNELVGSSLGRIAASKRTNQSAVLPEEPAWLINALAHMSHDDIAYIEYLKNASGEFKAVAVHHGMIMAQCALVQSRFGLGKHDQISVGLEPRQHIGLLFSTFMGVYLGRPAVVFTEPIAHVSGLWASCIAATKATVFVADANVTYDLMAAHSPNNPANRNSVTSPQAVLSPASRLSFGMRKRASQVQQPKGDELKTLRKFIINTERIPPGTCDALAQSLSLSGFAGKQAICTLFSLTEFGGAIIAASDEGSEASSDYAVKLVPLCDRRFELAEATSSYPGVVTLRDSGTPASIASIAIIDDETSSFVQHGCIGEIWAYGPNMPHWLWKLPRMTEHVLRARVEIGHDGGASVSGQRSPSHSPAHSTAPHDHVRTGLYGFLVSRHEAPWIPDGAQRLVVLGMARDIVFQRKLAQAPERPLPANGSVRSAGSGASPIEYNVYFAALLTQTVALHVRGVEAMVVFDVQIGSEYLPVVIVESARDDCRVLATQIHQVLVESNQLIAFAVIVCKPQTLPRMYANLNSGTGFQTAFTGFTLPSLLHTAPGTPLPVTLDLPMFVPQAASGDAGAPGAFKPLAAISVTKQQAVDVEGVRKMFLFGALPVKHLFLCGDQVIYRQIFNSREELAMLQGNLSGQLPGPGVNEDAGGGAAAAQAKWSAGQIVGGMKDAPILDDKIGKDLRSFPSILELLMWRAEAFPDGMALTSIDMRGRETKVVSFSKLSTKIHAMAQALAAKRHLGPGDHVLIMCTQSIEFVIAVWACLYVGIICIPLHPLDPARYREDVPVMLKIIGDFSVKEILVNNAVEDTLKSRGFRDALHDAHKACLPEERIASFPSMCNITRAAKTSKRMSKQDSVFQPRMHRRDLTAVVQVSFDEDMRPTFVRLSHRTIMEQCRIQAIQCRMLKSALQQTAGASADGRYAPPTSRPLVSCLRTFHGLGFVYSIFLGVYVGAGTYLVSPFDYFVNPQILFDTIHRYRIKDVFAPASMVMHAVAQMRTGDFRAFALHNLENCMVPAEGRTQPHILQAVAQTLAPNRLSDQALAHIYSSAFNPLVASRSYMAIAPTTVWLDSAMLRHGRVRVLRELRGLSRAARAGLDADAGLVDPDATAGQLAAAVVLQDCGKVVNNTVVAIVDPVTGRLCKPDEVGEIWVSSPATVEGLATAGDETDRRASVLSAPVNGQTVKLFDCVIQGVDPALRFMRTGDRGFLWPVPIEALEAQATLLGKPRATGWEGLVMAGLPYEMVLFTLGPLAADIVVNRQRLAPEDVEATIGRANAALTVEECMVFKSGDDVVATIECADAETAANSVARIVLMVLEQHHLLLNTLVFVQPGMLAKSRHNEKQRGRVAVAFASGKLPAIHIAHVGGASSMSSA</sequence>
<dbReference type="PANTHER" id="PTHR22754:SF32">
    <property type="entry name" value="DISCO-INTERACTING PROTEIN 2"/>
    <property type="match status" value="1"/>
</dbReference>
<organism evidence="6 7">
    <name type="scientific">Polyrhizophydium stewartii</name>
    <dbReference type="NCBI Taxonomy" id="2732419"/>
    <lineage>
        <taxon>Eukaryota</taxon>
        <taxon>Fungi</taxon>
        <taxon>Fungi incertae sedis</taxon>
        <taxon>Chytridiomycota</taxon>
        <taxon>Chytridiomycota incertae sedis</taxon>
        <taxon>Chytridiomycetes</taxon>
        <taxon>Rhizophydiales</taxon>
        <taxon>Rhizophydiales incertae sedis</taxon>
        <taxon>Polyrhizophydium</taxon>
    </lineage>
</organism>
<keyword evidence="2" id="KW-0812">Transmembrane</keyword>
<feature type="region of interest" description="Disordered" evidence="1">
    <location>
        <begin position="557"/>
        <end position="581"/>
    </location>
</feature>
<feature type="domain" description="AMP-dependent synthetase/ligase" evidence="3">
    <location>
        <begin position="605"/>
        <end position="1001"/>
    </location>
</feature>
<feature type="region of interest" description="Disordered" evidence="1">
    <location>
        <begin position="1025"/>
        <end position="1048"/>
    </location>
</feature>
<comment type="caution">
    <text evidence="6">The sequence shown here is derived from an EMBL/GenBank/DDBJ whole genome shotgun (WGS) entry which is preliminary data.</text>
</comment>
<keyword evidence="2" id="KW-1133">Transmembrane helix</keyword>
<feature type="transmembrane region" description="Helical" evidence="2">
    <location>
        <begin position="1429"/>
        <end position="1446"/>
    </location>
</feature>
<feature type="region of interest" description="Disordered" evidence="1">
    <location>
        <begin position="446"/>
        <end position="475"/>
    </location>
</feature>